<reference evidence="2 3" key="1">
    <citation type="journal article" date="2013" name="Nature">
        <title>Anaerobic oxidation of methane coupled to nitrate reduction in a novel archaeal lineage.</title>
        <authorList>
            <person name="Haroon M.F."/>
            <person name="Hu S."/>
            <person name="Shi Y."/>
            <person name="Imelfort M."/>
            <person name="Keller J."/>
            <person name="Hugenholtz P."/>
            <person name="Yuan Z."/>
            <person name="Tyson G.W."/>
        </authorList>
    </citation>
    <scope>NUCLEOTIDE SEQUENCE [LARGE SCALE GENOMIC DNA]</scope>
    <source>
        <strain evidence="2 3">ANME-2d</strain>
    </source>
</reference>
<dbReference type="Gene3D" id="3.40.190.10">
    <property type="entry name" value="Periplasmic binding protein-like II"/>
    <property type="match status" value="2"/>
</dbReference>
<keyword evidence="1" id="KW-0732">Signal</keyword>
<dbReference type="PANTHER" id="PTHR35841">
    <property type="entry name" value="PHOSPHONATES-BINDING PERIPLASMIC PROTEIN"/>
    <property type="match status" value="1"/>
</dbReference>
<name>A0A062VDN3_9EURY</name>
<dbReference type="PANTHER" id="PTHR35841:SF1">
    <property type="entry name" value="PHOSPHONATES-BINDING PERIPLASMIC PROTEIN"/>
    <property type="match status" value="1"/>
</dbReference>
<gene>
    <name evidence="2" type="ORF">ANME2D_00401</name>
</gene>
<dbReference type="PROSITE" id="PS51257">
    <property type="entry name" value="PROKAR_LIPOPROTEIN"/>
    <property type="match status" value="1"/>
</dbReference>
<dbReference type="CDD" id="cd13571">
    <property type="entry name" value="PBP2_PnhD_1"/>
    <property type="match status" value="1"/>
</dbReference>
<dbReference type="GO" id="GO:0055085">
    <property type="term" value="P:transmembrane transport"/>
    <property type="evidence" value="ECO:0007669"/>
    <property type="project" value="InterPro"/>
</dbReference>
<dbReference type="Pfam" id="PF12974">
    <property type="entry name" value="Phosphonate-bd"/>
    <property type="match status" value="1"/>
</dbReference>
<dbReference type="SUPFAM" id="SSF53850">
    <property type="entry name" value="Periplasmic binding protein-like II"/>
    <property type="match status" value="1"/>
</dbReference>
<sequence length="304" mass="34484">MIKTVLIIILFLLAPGLVGCIEKEDAKKVSFEEKIEFSPVAENESIRIGVAAIVSPEKTFVNYQEIFDYISEKIGRPVKLVQRKTYYEMNELVKTGYVSAAFICSTAYVEGHDSSGMELLVIPVVNGKTVYYSYTIVATDSDIENFEQLRGRSFAFSDPLSNSGYLVPAYYLVMINETPDSFFKSYIFTYSHDRSIEVVAEKLVDAANVDSLIWDYANATDPKFTSKTKIIKKSQQYGMSPVVVPKDLDPELKNKLREVLLRMHEDEKGRAILSRIMIDKFILGDDADYNSIREMRARVEAYGK</sequence>
<dbReference type="GO" id="GO:0043190">
    <property type="term" value="C:ATP-binding cassette (ABC) transporter complex"/>
    <property type="evidence" value="ECO:0007669"/>
    <property type="project" value="InterPro"/>
</dbReference>
<dbReference type="Proteomes" id="UP000027153">
    <property type="component" value="Unassembled WGS sequence"/>
</dbReference>
<dbReference type="InterPro" id="IPR005770">
    <property type="entry name" value="PhnD"/>
</dbReference>
<evidence type="ECO:0000313" key="3">
    <source>
        <dbReference type="Proteomes" id="UP000027153"/>
    </source>
</evidence>
<dbReference type="AlphaFoldDB" id="A0A062VDN3"/>
<dbReference type="NCBIfam" id="TIGR01098">
    <property type="entry name" value="3A0109s03R"/>
    <property type="match status" value="1"/>
</dbReference>
<dbReference type="OrthoDB" id="146127at2157"/>
<accession>A0A062VDN3</accession>
<comment type="caution">
    <text evidence="2">The sequence shown here is derived from an EMBL/GenBank/DDBJ whole genome shotgun (WGS) entry which is preliminary data.</text>
</comment>
<dbReference type="PATRIC" id="fig|1392998.3.peg.761"/>
<proteinExistence type="predicted"/>
<keyword evidence="3" id="KW-1185">Reference proteome</keyword>
<protein>
    <submittedName>
        <fullName evidence="2">Phosphate/phosphite/phosphonate ABC transporter, periplasmic binding protein</fullName>
    </submittedName>
</protein>
<evidence type="ECO:0000313" key="2">
    <source>
        <dbReference type="EMBL" id="KCZ73335.1"/>
    </source>
</evidence>
<organism evidence="2 3">
    <name type="scientific">Candidatus Methanoperedens nitratireducens</name>
    <dbReference type="NCBI Taxonomy" id="1392998"/>
    <lineage>
        <taxon>Archaea</taxon>
        <taxon>Methanobacteriati</taxon>
        <taxon>Methanobacteriota</taxon>
        <taxon>Stenosarchaea group</taxon>
        <taxon>Methanomicrobia</taxon>
        <taxon>Methanosarcinales</taxon>
        <taxon>ANME-2 cluster</taxon>
        <taxon>Candidatus Methanoperedentaceae</taxon>
        <taxon>Candidatus Methanoperedens</taxon>
    </lineage>
</organism>
<evidence type="ECO:0000256" key="1">
    <source>
        <dbReference type="ARBA" id="ARBA00022729"/>
    </source>
</evidence>
<dbReference type="EMBL" id="JMIY01000001">
    <property type="protein sequence ID" value="KCZ73335.1"/>
    <property type="molecule type" value="Genomic_DNA"/>
</dbReference>
<dbReference type="RefSeq" id="WP_048088687.1">
    <property type="nucleotide sequence ID" value="NZ_JMIY01000001.1"/>
</dbReference>